<proteinExistence type="predicted"/>
<feature type="compositionally biased region" description="Basic and acidic residues" evidence="1">
    <location>
        <begin position="115"/>
        <end position="127"/>
    </location>
</feature>
<dbReference type="OrthoDB" id="2153847at2759"/>
<feature type="signal peptide" evidence="2">
    <location>
        <begin position="1"/>
        <end position="19"/>
    </location>
</feature>
<dbReference type="Proteomes" id="UP000789396">
    <property type="component" value="Unassembled WGS sequence"/>
</dbReference>
<evidence type="ECO:0000256" key="2">
    <source>
        <dbReference type="SAM" id="SignalP"/>
    </source>
</evidence>
<evidence type="ECO:0000313" key="4">
    <source>
        <dbReference type="Proteomes" id="UP000789396"/>
    </source>
</evidence>
<gene>
    <name evidence="3" type="ORF">RFULGI_LOCUS2426</name>
</gene>
<feature type="compositionally biased region" description="Basic residues" evidence="1">
    <location>
        <begin position="103"/>
        <end position="114"/>
    </location>
</feature>
<name>A0A9N8ZMJ6_9GLOM</name>
<comment type="caution">
    <text evidence="3">The sequence shown here is derived from an EMBL/GenBank/DDBJ whole genome shotgun (WGS) entry which is preliminary data.</text>
</comment>
<organism evidence="3 4">
    <name type="scientific">Racocetra fulgida</name>
    <dbReference type="NCBI Taxonomy" id="60492"/>
    <lineage>
        <taxon>Eukaryota</taxon>
        <taxon>Fungi</taxon>
        <taxon>Fungi incertae sedis</taxon>
        <taxon>Mucoromycota</taxon>
        <taxon>Glomeromycotina</taxon>
        <taxon>Glomeromycetes</taxon>
        <taxon>Diversisporales</taxon>
        <taxon>Gigasporaceae</taxon>
        <taxon>Racocetra</taxon>
    </lineage>
</organism>
<dbReference type="AlphaFoldDB" id="A0A9N8ZMJ6"/>
<keyword evidence="4" id="KW-1185">Reference proteome</keyword>
<feature type="region of interest" description="Disordered" evidence="1">
    <location>
        <begin position="98"/>
        <end position="127"/>
    </location>
</feature>
<reference evidence="3" key="1">
    <citation type="submission" date="2021-06" db="EMBL/GenBank/DDBJ databases">
        <authorList>
            <person name="Kallberg Y."/>
            <person name="Tangrot J."/>
            <person name="Rosling A."/>
        </authorList>
    </citation>
    <scope>NUCLEOTIDE SEQUENCE</scope>
    <source>
        <strain evidence="3">IN212</strain>
    </source>
</reference>
<sequence length="127" mass="13903">MKLSIFILVVLTFALTVNSSPIIERRRFGQEHTPEAESVYNCMDTQTKGVAIELERAAGDLKNTTVFSLLANADACAQQNAADSCLDLADRIEAALESSKEGKARKKALSKANKKTKEEKTEKVGRD</sequence>
<evidence type="ECO:0000313" key="3">
    <source>
        <dbReference type="EMBL" id="CAG8500761.1"/>
    </source>
</evidence>
<feature type="chain" id="PRO_5040285798" evidence="2">
    <location>
        <begin position="20"/>
        <end position="127"/>
    </location>
</feature>
<dbReference type="EMBL" id="CAJVPZ010001831">
    <property type="protein sequence ID" value="CAG8500761.1"/>
    <property type="molecule type" value="Genomic_DNA"/>
</dbReference>
<evidence type="ECO:0000256" key="1">
    <source>
        <dbReference type="SAM" id="MobiDB-lite"/>
    </source>
</evidence>
<accession>A0A9N8ZMJ6</accession>
<keyword evidence="2" id="KW-0732">Signal</keyword>
<protein>
    <submittedName>
        <fullName evidence="3">13240_t:CDS:1</fullName>
    </submittedName>
</protein>